<keyword evidence="3" id="KW-1185">Reference proteome</keyword>
<proteinExistence type="predicted"/>
<organism evidence="2 3">
    <name type="scientific">Dyadobacter pollutisoli</name>
    <dbReference type="NCBI Taxonomy" id="2910158"/>
    <lineage>
        <taxon>Bacteria</taxon>
        <taxon>Pseudomonadati</taxon>
        <taxon>Bacteroidota</taxon>
        <taxon>Cytophagia</taxon>
        <taxon>Cytophagales</taxon>
        <taxon>Spirosomataceae</taxon>
        <taxon>Dyadobacter</taxon>
    </lineage>
</organism>
<dbReference type="EMBL" id="CP112998">
    <property type="protein sequence ID" value="WAC12785.1"/>
    <property type="molecule type" value="Genomic_DNA"/>
</dbReference>
<protein>
    <submittedName>
        <fullName evidence="2">Uncharacterized protein</fullName>
    </submittedName>
</protein>
<dbReference type="RefSeq" id="WP_244823484.1">
    <property type="nucleotide sequence ID" value="NZ_CP112998.1"/>
</dbReference>
<name>A0A9E8NA80_9BACT</name>
<accession>A0A9E8NA80</accession>
<gene>
    <name evidence="2" type="ORF">ON006_02235</name>
</gene>
<dbReference type="Proteomes" id="UP001164653">
    <property type="component" value="Chromosome"/>
</dbReference>
<sequence>MMMKTQSKAKHEEGGTPSHGGPKGGIKQKDDSLKPARALKKESIAKSEKTNMTGKKGYNETPPTVPVKSTK</sequence>
<dbReference type="AlphaFoldDB" id="A0A9E8NA80"/>
<evidence type="ECO:0000313" key="3">
    <source>
        <dbReference type="Proteomes" id="UP001164653"/>
    </source>
</evidence>
<feature type="compositionally biased region" description="Basic and acidic residues" evidence="1">
    <location>
        <begin position="27"/>
        <end position="49"/>
    </location>
</feature>
<feature type="region of interest" description="Disordered" evidence="1">
    <location>
        <begin position="1"/>
        <end position="71"/>
    </location>
</feature>
<evidence type="ECO:0000256" key="1">
    <source>
        <dbReference type="SAM" id="MobiDB-lite"/>
    </source>
</evidence>
<dbReference type="KEGG" id="dpf:ON006_02235"/>
<evidence type="ECO:0000313" key="2">
    <source>
        <dbReference type="EMBL" id="WAC12785.1"/>
    </source>
</evidence>
<reference evidence="2" key="1">
    <citation type="submission" date="2022-11" db="EMBL/GenBank/DDBJ databases">
        <title>Dyadobacter pollutisoli sp. nov., isolated from plastic dumped soil.</title>
        <authorList>
            <person name="Kim J.M."/>
            <person name="Kim K.R."/>
            <person name="Lee J.K."/>
            <person name="Hao L."/>
            <person name="Jeon C.O."/>
        </authorList>
    </citation>
    <scope>NUCLEOTIDE SEQUENCE</scope>
    <source>
        <strain evidence="2">U1</strain>
    </source>
</reference>